<evidence type="ECO:0000313" key="1">
    <source>
        <dbReference type="EMBL" id="KII67122.1"/>
    </source>
</evidence>
<sequence length="100" mass="11470">MHLDINELLELILGFLHDTPSLQIHTILGLLVHFSEYSNCRKTYSEVPTTTLNCIYRWLAQMPVSAFLDDDSQPDPCKTESLRHIPNSQVMSNLSRNQNV</sequence>
<proteinExistence type="predicted"/>
<protein>
    <submittedName>
        <fullName evidence="1">Uncharacterized protein</fullName>
    </submittedName>
</protein>
<reference evidence="1 2" key="1">
    <citation type="journal article" date="2014" name="Genome Biol. Evol.">
        <title>The genome of the myxosporean Thelohanellus kitauei shows adaptations to nutrient acquisition within its fish host.</title>
        <authorList>
            <person name="Yang Y."/>
            <person name="Xiong J."/>
            <person name="Zhou Z."/>
            <person name="Huo F."/>
            <person name="Miao W."/>
            <person name="Ran C."/>
            <person name="Liu Y."/>
            <person name="Zhang J."/>
            <person name="Feng J."/>
            <person name="Wang M."/>
            <person name="Wang M."/>
            <person name="Wang L."/>
            <person name="Yao B."/>
        </authorList>
    </citation>
    <scope>NUCLEOTIDE SEQUENCE [LARGE SCALE GENOMIC DNA]</scope>
    <source>
        <strain evidence="1">Wuqing</strain>
    </source>
</reference>
<accession>A0A0C2MZU4</accession>
<dbReference type="EMBL" id="JWZT01003307">
    <property type="protein sequence ID" value="KII67122.1"/>
    <property type="molecule type" value="Genomic_DNA"/>
</dbReference>
<gene>
    <name evidence="1" type="ORF">RF11_00479</name>
</gene>
<organism evidence="1 2">
    <name type="scientific">Thelohanellus kitauei</name>
    <name type="common">Myxosporean</name>
    <dbReference type="NCBI Taxonomy" id="669202"/>
    <lineage>
        <taxon>Eukaryota</taxon>
        <taxon>Metazoa</taxon>
        <taxon>Cnidaria</taxon>
        <taxon>Myxozoa</taxon>
        <taxon>Myxosporea</taxon>
        <taxon>Bivalvulida</taxon>
        <taxon>Platysporina</taxon>
        <taxon>Myxobolidae</taxon>
        <taxon>Thelohanellus</taxon>
    </lineage>
</organism>
<comment type="caution">
    <text evidence="1">The sequence shown here is derived from an EMBL/GenBank/DDBJ whole genome shotgun (WGS) entry which is preliminary data.</text>
</comment>
<name>A0A0C2MZU4_THEKT</name>
<dbReference type="AlphaFoldDB" id="A0A0C2MZU4"/>
<evidence type="ECO:0000313" key="2">
    <source>
        <dbReference type="Proteomes" id="UP000031668"/>
    </source>
</evidence>
<keyword evidence="2" id="KW-1185">Reference proteome</keyword>
<dbReference type="Proteomes" id="UP000031668">
    <property type="component" value="Unassembled WGS sequence"/>
</dbReference>